<dbReference type="InterPro" id="IPR042003">
    <property type="entry name" value="Sortase_E"/>
</dbReference>
<evidence type="ECO:0000256" key="2">
    <source>
        <dbReference type="SAM" id="MobiDB-lite"/>
    </source>
</evidence>
<gene>
    <name evidence="3" type="ORF">G9H71_14060</name>
</gene>
<comment type="caution">
    <text evidence="3">The sequence shown here is derived from an EMBL/GenBank/DDBJ whole genome shotgun (WGS) entry which is preliminary data.</text>
</comment>
<dbReference type="Gene3D" id="2.40.260.10">
    <property type="entry name" value="Sortase"/>
    <property type="match status" value="1"/>
</dbReference>
<dbReference type="InterPro" id="IPR023365">
    <property type="entry name" value="Sortase_dom-sf"/>
</dbReference>
<evidence type="ECO:0000256" key="1">
    <source>
        <dbReference type="ARBA" id="ARBA00022801"/>
    </source>
</evidence>
<evidence type="ECO:0000313" key="3">
    <source>
        <dbReference type="EMBL" id="NHC14909.1"/>
    </source>
</evidence>
<sequence>MAPHRTSRDLRRASLLAVALTLGLEGCSFEDEPGSLRPEAVAQTSSAGSEPPTRDVTPSPSPSAPSPEQSAAPSPIPSATTTPAPGETPTPTATPTRRPAVTGMMSIPALGVRGLKVVPYRGTTDDAAGTRIQNRGVAASPRGSTGGVGPGEVGNYLVTGHRLSAGGVFRELPRLRNGDTVTVTSDGVVYTYVISGTRETSFRSTSSLARQRAAVPGYPGRRATKAMITISTCATLEDHAAGNYWSDEFDNPEHRIDKIGVLRSSRVL</sequence>
<organism evidence="3 4">
    <name type="scientific">Motilibacter deserti</name>
    <dbReference type="NCBI Taxonomy" id="2714956"/>
    <lineage>
        <taxon>Bacteria</taxon>
        <taxon>Bacillati</taxon>
        <taxon>Actinomycetota</taxon>
        <taxon>Actinomycetes</taxon>
        <taxon>Motilibacterales</taxon>
        <taxon>Motilibacteraceae</taxon>
        <taxon>Motilibacter</taxon>
    </lineage>
</organism>
<dbReference type="Pfam" id="PF04203">
    <property type="entry name" value="Sortase"/>
    <property type="match status" value="1"/>
</dbReference>
<feature type="region of interest" description="Disordered" evidence="2">
    <location>
        <begin position="27"/>
        <end position="100"/>
    </location>
</feature>
<keyword evidence="4" id="KW-1185">Reference proteome</keyword>
<protein>
    <submittedName>
        <fullName evidence="3">Class E sortase</fullName>
    </submittedName>
</protein>
<dbReference type="RefSeq" id="WP_166282874.1">
    <property type="nucleotide sequence ID" value="NZ_JAANNP010000012.1"/>
</dbReference>
<proteinExistence type="predicted"/>
<dbReference type="EMBL" id="JAANNP010000012">
    <property type="protein sequence ID" value="NHC14909.1"/>
    <property type="molecule type" value="Genomic_DNA"/>
</dbReference>
<dbReference type="CDD" id="cd05830">
    <property type="entry name" value="Sortase_E"/>
    <property type="match status" value="1"/>
</dbReference>
<feature type="compositionally biased region" description="Low complexity" evidence="2">
    <location>
        <begin position="66"/>
        <end position="100"/>
    </location>
</feature>
<dbReference type="InterPro" id="IPR005754">
    <property type="entry name" value="Sortase"/>
</dbReference>
<name>A0ABX0GZ92_9ACTN</name>
<evidence type="ECO:0000313" key="4">
    <source>
        <dbReference type="Proteomes" id="UP000800981"/>
    </source>
</evidence>
<reference evidence="3 4" key="1">
    <citation type="submission" date="2020-03" db="EMBL/GenBank/DDBJ databases">
        <title>Two novel Motilibacter sp.</title>
        <authorList>
            <person name="Liu S."/>
        </authorList>
    </citation>
    <scope>NUCLEOTIDE SEQUENCE [LARGE SCALE GENOMIC DNA]</scope>
    <source>
        <strain evidence="3 4">E257</strain>
    </source>
</reference>
<dbReference type="Proteomes" id="UP000800981">
    <property type="component" value="Unassembled WGS sequence"/>
</dbReference>
<accession>A0ABX0GZ92</accession>
<keyword evidence="1" id="KW-0378">Hydrolase</keyword>
<dbReference type="SUPFAM" id="SSF63817">
    <property type="entry name" value="Sortase"/>
    <property type="match status" value="1"/>
</dbReference>